<evidence type="ECO:0000256" key="4">
    <source>
        <dbReference type="PROSITE-ProRule" id="PRU00335"/>
    </source>
</evidence>
<proteinExistence type="predicted"/>
<dbReference type="Proteomes" id="UP001595645">
    <property type="component" value="Unassembled WGS sequence"/>
</dbReference>
<evidence type="ECO:0000256" key="1">
    <source>
        <dbReference type="ARBA" id="ARBA00023015"/>
    </source>
</evidence>
<comment type="caution">
    <text evidence="7">The sequence shown here is derived from an EMBL/GenBank/DDBJ whole genome shotgun (WGS) entry which is preliminary data.</text>
</comment>
<dbReference type="Gene3D" id="1.10.10.10">
    <property type="entry name" value="Winged helix-like DNA-binding domain superfamily/Winged helix DNA-binding domain"/>
    <property type="match status" value="1"/>
</dbReference>
<feature type="DNA-binding region" description="H-T-H motif" evidence="4">
    <location>
        <begin position="107"/>
        <end position="126"/>
    </location>
</feature>
<dbReference type="Pfam" id="PF00440">
    <property type="entry name" value="TetR_N"/>
    <property type="match status" value="1"/>
</dbReference>
<dbReference type="InterPro" id="IPR050109">
    <property type="entry name" value="HTH-type_TetR-like_transc_reg"/>
</dbReference>
<keyword evidence="1" id="KW-0805">Transcription regulation</keyword>
<evidence type="ECO:0000313" key="7">
    <source>
        <dbReference type="EMBL" id="MFC3452624.1"/>
    </source>
</evidence>
<dbReference type="SUPFAM" id="SSF46689">
    <property type="entry name" value="Homeodomain-like"/>
    <property type="match status" value="1"/>
</dbReference>
<gene>
    <name evidence="7" type="ORF">ACFOSH_24575</name>
</gene>
<keyword evidence="8" id="KW-1185">Reference proteome</keyword>
<dbReference type="RefSeq" id="WP_378241397.1">
    <property type="nucleotide sequence ID" value="NZ_JBHRWK010000038.1"/>
</dbReference>
<dbReference type="InterPro" id="IPR001647">
    <property type="entry name" value="HTH_TetR"/>
</dbReference>
<feature type="domain" description="HTH tetR-type" evidence="6">
    <location>
        <begin position="84"/>
        <end position="144"/>
    </location>
</feature>
<reference evidence="8" key="1">
    <citation type="journal article" date="2019" name="Int. J. Syst. Evol. Microbiol.">
        <title>The Global Catalogue of Microorganisms (GCM) 10K type strain sequencing project: providing services to taxonomists for standard genome sequencing and annotation.</title>
        <authorList>
            <consortium name="The Broad Institute Genomics Platform"/>
            <consortium name="The Broad Institute Genome Sequencing Center for Infectious Disease"/>
            <person name="Wu L."/>
            <person name="Ma J."/>
        </authorList>
    </citation>
    <scope>NUCLEOTIDE SEQUENCE [LARGE SCALE GENOMIC DNA]</scope>
    <source>
        <strain evidence="8">CGMCC 4.7676</strain>
    </source>
</reference>
<dbReference type="Pfam" id="PF00392">
    <property type="entry name" value="GntR"/>
    <property type="match status" value="1"/>
</dbReference>
<dbReference type="SUPFAM" id="SSF46785">
    <property type="entry name" value="Winged helix' DNA-binding domain"/>
    <property type="match status" value="1"/>
</dbReference>
<dbReference type="InterPro" id="IPR004111">
    <property type="entry name" value="Repressor_TetR_C"/>
</dbReference>
<evidence type="ECO:0000256" key="3">
    <source>
        <dbReference type="ARBA" id="ARBA00023163"/>
    </source>
</evidence>
<evidence type="ECO:0000313" key="8">
    <source>
        <dbReference type="Proteomes" id="UP001595645"/>
    </source>
</evidence>
<dbReference type="InterPro" id="IPR036390">
    <property type="entry name" value="WH_DNA-bd_sf"/>
</dbReference>
<feature type="domain" description="HTH gntR-type" evidence="5">
    <location>
        <begin position="9"/>
        <end position="77"/>
    </location>
</feature>
<dbReference type="Pfam" id="PF02909">
    <property type="entry name" value="TetR_C_1"/>
    <property type="match status" value="1"/>
</dbReference>
<dbReference type="PROSITE" id="PS50949">
    <property type="entry name" value="HTH_GNTR"/>
    <property type="match status" value="1"/>
</dbReference>
<keyword evidence="2 4" id="KW-0238">DNA-binding</keyword>
<dbReference type="PROSITE" id="PS50977">
    <property type="entry name" value="HTH_TETR_2"/>
    <property type="match status" value="1"/>
</dbReference>
<dbReference type="InterPro" id="IPR036271">
    <property type="entry name" value="Tet_transcr_reg_TetR-rel_C_sf"/>
</dbReference>
<dbReference type="SMART" id="SM00345">
    <property type="entry name" value="HTH_GNTR"/>
    <property type="match status" value="1"/>
</dbReference>
<keyword evidence="3" id="KW-0804">Transcription</keyword>
<dbReference type="EMBL" id="JBHRWK010000038">
    <property type="protein sequence ID" value="MFC3452624.1"/>
    <property type="molecule type" value="Genomic_DNA"/>
</dbReference>
<dbReference type="InterPro" id="IPR009057">
    <property type="entry name" value="Homeodomain-like_sf"/>
</dbReference>
<dbReference type="SUPFAM" id="SSF48498">
    <property type="entry name" value="Tetracyclin repressor-like, C-terminal domain"/>
    <property type="match status" value="1"/>
</dbReference>
<dbReference type="PANTHER" id="PTHR30055">
    <property type="entry name" value="HTH-TYPE TRANSCRIPTIONAL REGULATOR RUTR"/>
    <property type="match status" value="1"/>
</dbReference>
<dbReference type="InterPro" id="IPR000524">
    <property type="entry name" value="Tscrpt_reg_HTH_GntR"/>
</dbReference>
<accession>A0ABV7P3V1</accession>
<protein>
    <submittedName>
        <fullName evidence="7">GntR family transcriptional regulator</fullName>
    </submittedName>
</protein>
<name>A0ABV7P3V1_9PSEU</name>
<evidence type="ECO:0000259" key="5">
    <source>
        <dbReference type="PROSITE" id="PS50949"/>
    </source>
</evidence>
<evidence type="ECO:0000259" key="6">
    <source>
        <dbReference type="PROSITE" id="PS50977"/>
    </source>
</evidence>
<organism evidence="7 8">
    <name type="scientific">Amycolatopsis speibonae</name>
    <dbReference type="NCBI Taxonomy" id="1450224"/>
    <lineage>
        <taxon>Bacteria</taxon>
        <taxon>Bacillati</taxon>
        <taxon>Actinomycetota</taxon>
        <taxon>Actinomycetes</taxon>
        <taxon>Pseudonocardiales</taxon>
        <taxon>Pseudonocardiaceae</taxon>
        <taxon>Amycolatopsis</taxon>
    </lineage>
</organism>
<dbReference type="PANTHER" id="PTHR30055:SF151">
    <property type="entry name" value="TRANSCRIPTIONAL REGULATORY PROTEIN"/>
    <property type="match status" value="1"/>
</dbReference>
<dbReference type="CDD" id="cd07377">
    <property type="entry name" value="WHTH_GntR"/>
    <property type="match status" value="1"/>
</dbReference>
<dbReference type="Gene3D" id="1.10.357.10">
    <property type="entry name" value="Tetracycline Repressor, domain 2"/>
    <property type="match status" value="1"/>
</dbReference>
<dbReference type="InterPro" id="IPR036388">
    <property type="entry name" value="WH-like_DNA-bd_sf"/>
</dbReference>
<evidence type="ECO:0000256" key="2">
    <source>
        <dbReference type="ARBA" id="ARBA00023125"/>
    </source>
</evidence>
<sequence length="296" mass="32086">MARGKTRADSPSKLIAADIRQHIVSGELAPGDRVPSTRAISEKWGVAHATATKVLAILREEGLVEAVPGAWTLVAGGSTQEAVWRIRERIVEAATDIADVSGLDAASMRAIAARLDGAVMSLYHYVKSREELVLLMADAAFGEMIPADGLEGWRPRLDASARSLWSGYRRHPWLVQVNLGRQLRLPNVVGHMAWTFSALVSWGMDSPAALRQYVLLHSFVHGAAANLLGKEGLSACLRGDPSFGEESEKQAEAHSPLVPFISNLRDLDLRSEVDDPFEVGLRQLLDGCGKLLEDPA</sequence>